<accession>A0ABI7Y2D3</accession>
<keyword evidence="1" id="KW-1133">Transmembrane helix</keyword>
<evidence type="ECO:0008006" key="4">
    <source>
        <dbReference type="Google" id="ProtNLM"/>
    </source>
</evidence>
<proteinExistence type="predicted"/>
<protein>
    <recommendedName>
        <fullName evidence="4">Solute carrier family 29 member 3</fullName>
    </recommendedName>
</protein>
<keyword evidence="1" id="KW-0472">Membrane</keyword>
<reference evidence="2" key="2">
    <citation type="submission" date="2025-08" db="UniProtKB">
        <authorList>
            <consortium name="Ensembl"/>
        </authorList>
    </citation>
    <scope>IDENTIFICATION</scope>
    <source>
        <strain evidence="2">breed Abyssinian</strain>
    </source>
</reference>
<evidence type="ECO:0000313" key="3">
    <source>
        <dbReference type="Proteomes" id="UP000823872"/>
    </source>
</evidence>
<dbReference type="Ensembl" id="ENSFCTT00005040213.1">
    <property type="protein sequence ID" value="ENSFCTP00005028374.1"/>
    <property type="gene ID" value="ENSFCTG00005013992.1"/>
</dbReference>
<reference evidence="2" key="3">
    <citation type="submission" date="2025-09" db="UniProtKB">
        <authorList>
            <consortium name="Ensembl"/>
        </authorList>
    </citation>
    <scope>IDENTIFICATION</scope>
    <source>
        <strain evidence="2">breed Abyssinian</strain>
    </source>
</reference>
<dbReference type="Proteomes" id="UP000823872">
    <property type="component" value="Chromosome D2"/>
</dbReference>
<organism evidence="2 3">
    <name type="scientific">Felis catus</name>
    <name type="common">Cat</name>
    <name type="synonym">Felis silvestris catus</name>
    <dbReference type="NCBI Taxonomy" id="9685"/>
    <lineage>
        <taxon>Eukaryota</taxon>
        <taxon>Metazoa</taxon>
        <taxon>Chordata</taxon>
        <taxon>Craniata</taxon>
        <taxon>Vertebrata</taxon>
        <taxon>Euteleostomi</taxon>
        <taxon>Mammalia</taxon>
        <taxon>Eutheria</taxon>
        <taxon>Laurasiatheria</taxon>
        <taxon>Carnivora</taxon>
        <taxon>Feliformia</taxon>
        <taxon>Felidae</taxon>
        <taxon>Felinae</taxon>
        <taxon>Felis</taxon>
    </lineage>
</organism>
<reference evidence="2 3" key="1">
    <citation type="submission" date="2021-02" db="EMBL/GenBank/DDBJ databases">
        <title>Safari Cat Assemblies.</title>
        <authorList>
            <person name="Bredemeyer K.R."/>
            <person name="Murphy W.J."/>
        </authorList>
    </citation>
    <scope>NUCLEOTIDE SEQUENCE [LARGE SCALE GENOMIC DNA]</scope>
</reference>
<gene>
    <name evidence="2" type="primary">SLC29A3</name>
</gene>
<name>A0ABI7Y2D3_FELCA</name>
<dbReference type="GeneTree" id="ENSGT00950000182898"/>
<feature type="transmembrane region" description="Helical" evidence="1">
    <location>
        <begin position="54"/>
        <end position="74"/>
    </location>
</feature>
<keyword evidence="1" id="KW-0812">Transmembrane</keyword>
<evidence type="ECO:0000256" key="1">
    <source>
        <dbReference type="SAM" id="Phobius"/>
    </source>
</evidence>
<evidence type="ECO:0000313" key="2">
    <source>
        <dbReference type="Ensembl" id="ENSFCTP00005028374.1"/>
    </source>
</evidence>
<sequence length="204" mass="22883">MAMISEDDFHHSANATYRPAGSNLRADQEALLEKLLDRPLPGLQRPKDRFNGTYIIFFSLGIGGLLPWNFFVTAKEYWLFKLRNCSSPTAGEEATGSDILGSDSCPCAGLVDRHAGRLLADDRTSEGGHLVLGRWLLCCHHCLHGNPQRHVHCLQQHCLRHDWLLPHEEFPGADIRRPMCQGFTDEQDPASQQPIACLANKHLH</sequence>
<keyword evidence="3" id="KW-1185">Reference proteome</keyword>